<dbReference type="KEGG" id="gps:C427_2496"/>
<accession>K7A459</accession>
<evidence type="ECO:0000313" key="1">
    <source>
        <dbReference type="EMBL" id="AGH44605.1"/>
    </source>
</evidence>
<dbReference type="STRING" id="1129794.C427_2496"/>
<sequence>MSSLADIERSGTEPTVTCPFLMALLYVTYNLGLGDVVLPKDFSDEK</sequence>
<protein>
    <submittedName>
        <fullName evidence="1">Uncharacterized protein</fullName>
    </submittedName>
</protein>
<dbReference type="HOGENOM" id="CLU_3186885_0_0_6"/>
<reference evidence="1 2" key="1">
    <citation type="journal article" date="2013" name="Genome Announc.">
        <title>Complete Genome Sequence of Glaciecola psychrophila Strain 170T.</title>
        <authorList>
            <person name="Yin J."/>
            <person name="Chen J."/>
            <person name="Liu G."/>
            <person name="Yu Y."/>
            <person name="Song L."/>
            <person name="Wang X."/>
            <person name="Qu X."/>
        </authorList>
    </citation>
    <scope>NUCLEOTIDE SEQUENCE [LARGE SCALE GENOMIC DNA]</scope>
    <source>
        <strain evidence="1 2">170</strain>
    </source>
</reference>
<dbReference type="PATRIC" id="fig|1129794.4.peg.2475"/>
<organism evidence="1 2">
    <name type="scientific">Paraglaciecola psychrophila 170</name>
    <dbReference type="NCBI Taxonomy" id="1129794"/>
    <lineage>
        <taxon>Bacteria</taxon>
        <taxon>Pseudomonadati</taxon>
        <taxon>Pseudomonadota</taxon>
        <taxon>Gammaproteobacteria</taxon>
        <taxon>Alteromonadales</taxon>
        <taxon>Alteromonadaceae</taxon>
        <taxon>Paraglaciecola</taxon>
    </lineage>
</organism>
<evidence type="ECO:0000313" key="2">
    <source>
        <dbReference type="Proteomes" id="UP000011864"/>
    </source>
</evidence>
<dbReference type="EMBL" id="CP003837">
    <property type="protein sequence ID" value="AGH44605.1"/>
    <property type="molecule type" value="Genomic_DNA"/>
</dbReference>
<keyword evidence="2" id="KW-1185">Reference proteome</keyword>
<dbReference type="Proteomes" id="UP000011864">
    <property type="component" value="Chromosome"/>
</dbReference>
<gene>
    <name evidence="1" type="ORF">C427_2496</name>
</gene>
<name>K7A459_9ALTE</name>
<proteinExistence type="predicted"/>
<dbReference type="AlphaFoldDB" id="K7A459"/>